<dbReference type="PROSITE" id="PS00778">
    <property type="entry name" value="HIS_ACID_PHOSPHAT_2"/>
    <property type="match status" value="1"/>
</dbReference>
<dbReference type="Gene3D" id="3.40.50.1240">
    <property type="entry name" value="Phosphoglycerate mutase-like"/>
    <property type="match status" value="1"/>
</dbReference>
<dbReference type="OrthoDB" id="10257284at2759"/>
<dbReference type="FunCoup" id="A2DHY1">
    <property type="interactions" value="32"/>
</dbReference>
<dbReference type="VEuPathDB" id="TrichDB:TVAGG3_0271780"/>
<dbReference type="eggNOG" id="KOG3720">
    <property type="taxonomic scope" value="Eukaryota"/>
</dbReference>
<dbReference type="InterPro" id="IPR000560">
    <property type="entry name" value="His_Pase_clade-2"/>
</dbReference>
<dbReference type="GO" id="GO:0016791">
    <property type="term" value="F:phosphatase activity"/>
    <property type="evidence" value="ECO:0000318"/>
    <property type="project" value="GO_Central"/>
</dbReference>
<dbReference type="InParanoid" id="A2DHY1"/>
<dbReference type="OMA" id="LNVTYAH"/>
<reference evidence="3" key="1">
    <citation type="submission" date="2006-10" db="EMBL/GenBank/DDBJ databases">
        <authorList>
            <person name="Amadeo P."/>
            <person name="Zhao Q."/>
            <person name="Wortman J."/>
            <person name="Fraser-Liggett C."/>
            <person name="Carlton J."/>
        </authorList>
    </citation>
    <scope>NUCLEOTIDE SEQUENCE</scope>
    <source>
        <strain evidence="3">G3</strain>
    </source>
</reference>
<dbReference type="SMR" id="A2DHY1"/>
<dbReference type="AlphaFoldDB" id="A2DHY1"/>
<dbReference type="EMBL" id="DS113202">
    <property type="protein sequence ID" value="EAY19970.1"/>
    <property type="molecule type" value="Genomic_DNA"/>
</dbReference>
<dbReference type="RefSeq" id="XP_001580956.1">
    <property type="nucleotide sequence ID" value="XM_001580906.1"/>
</dbReference>
<dbReference type="PANTHER" id="PTHR11567">
    <property type="entry name" value="ACID PHOSPHATASE-RELATED"/>
    <property type="match status" value="1"/>
</dbReference>
<dbReference type="STRING" id="5722.A2DHY1"/>
<reference evidence="3" key="2">
    <citation type="journal article" date="2007" name="Science">
        <title>Draft genome sequence of the sexually transmitted pathogen Trichomonas vaginalis.</title>
        <authorList>
            <person name="Carlton J.M."/>
            <person name="Hirt R.P."/>
            <person name="Silva J.C."/>
            <person name="Delcher A.L."/>
            <person name="Schatz M."/>
            <person name="Zhao Q."/>
            <person name="Wortman J.R."/>
            <person name="Bidwell S.L."/>
            <person name="Alsmark U.C.M."/>
            <person name="Besteiro S."/>
            <person name="Sicheritz-Ponten T."/>
            <person name="Noel C.J."/>
            <person name="Dacks J.B."/>
            <person name="Foster P.G."/>
            <person name="Simillion C."/>
            <person name="Van de Peer Y."/>
            <person name="Miranda-Saavedra D."/>
            <person name="Barton G.J."/>
            <person name="Westrop G.D."/>
            <person name="Mueller S."/>
            <person name="Dessi D."/>
            <person name="Fiori P.L."/>
            <person name="Ren Q."/>
            <person name="Paulsen I."/>
            <person name="Zhang H."/>
            <person name="Bastida-Corcuera F.D."/>
            <person name="Simoes-Barbosa A."/>
            <person name="Brown M.T."/>
            <person name="Hayes R.D."/>
            <person name="Mukherjee M."/>
            <person name="Okumura C.Y."/>
            <person name="Schneider R."/>
            <person name="Smith A.J."/>
            <person name="Vanacova S."/>
            <person name="Villalvazo M."/>
            <person name="Haas B.J."/>
            <person name="Pertea M."/>
            <person name="Feldblyum T.V."/>
            <person name="Utterback T.R."/>
            <person name="Shu C.L."/>
            <person name="Osoegawa K."/>
            <person name="de Jong P.J."/>
            <person name="Hrdy I."/>
            <person name="Horvathova L."/>
            <person name="Zubacova Z."/>
            <person name="Dolezal P."/>
            <person name="Malik S.B."/>
            <person name="Logsdon J.M. Jr."/>
            <person name="Henze K."/>
            <person name="Gupta A."/>
            <person name="Wang C.C."/>
            <person name="Dunne R.L."/>
            <person name="Upcroft J.A."/>
            <person name="Upcroft P."/>
            <person name="White O."/>
            <person name="Salzberg S.L."/>
            <person name="Tang P."/>
            <person name="Chiu C.-H."/>
            <person name="Lee Y.-S."/>
            <person name="Embley T.M."/>
            <person name="Coombs G.H."/>
            <person name="Mottram J.C."/>
            <person name="Tachezy J."/>
            <person name="Fraser-Liggett C.M."/>
            <person name="Johnson P.J."/>
        </authorList>
    </citation>
    <scope>NUCLEOTIDE SEQUENCE [LARGE SCALE GENOMIC DNA]</scope>
    <source>
        <strain evidence="3">G3</strain>
    </source>
</reference>
<dbReference type="PROSITE" id="PS00616">
    <property type="entry name" value="HIS_ACID_PHOSPHAT_1"/>
    <property type="match status" value="1"/>
</dbReference>
<evidence type="ECO:0000313" key="3">
    <source>
        <dbReference type="EMBL" id="EAY19970.1"/>
    </source>
</evidence>
<gene>
    <name evidence="3" type="ORF">TVAG_402240</name>
</gene>
<dbReference type="KEGG" id="tva:5465500"/>
<dbReference type="VEuPathDB" id="TrichDB:TVAG_402240"/>
<dbReference type="Pfam" id="PF00328">
    <property type="entry name" value="His_Phos_2"/>
    <property type="match status" value="1"/>
</dbReference>
<accession>A2DHY1</accession>
<dbReference type="InterPro" id="IPR029033">
    <property type="entry name" value="His_PPase_superfam"/>
</dbReference>
<proteinExistence type="inferred from homology"/>
<evidence type="ECO:0000256" key="2">
    <source>
        <dbReference type="ARBA" id="ARBA00022801"/>
    </source>
</evidence>
<sequence length="394" mass="45134">MILGLLSFHIKSAEITCRSELKHADPISGYKLAWLGVVTRHGIRTPMDSWTPKDVSGTWNCDNSEASAPRMHVSPYNGFRRRFQRVIDPKYAPFTPNCEAGELTVEGMEMHYELGNFYRKWLVNETQFLPPYFDKDQVSVRSSKVERCLRSAVSFLNGFYPPAKPGEHIQIITGSDYREFLYPAASGCADLQKVWDDFTATQVFKDRMARSKALYDNIYKAINLTADDTNWMFIGDWISSYMCSDQEIPIVKFTEEQTVQALKDIAYFSYGFFGTNRAVAASPIWRHIFADIDDFIAKKPSSTKFRLYSAHDTTIAALLTSLGFTDDKLPPFRSHLDLELWQKGSKYLFRVVFNGIPMGVDFMKNENANNYAAFKQALAKRGDLKWCLQEYPTN</sequence>
<dbReference type="CDD" id="cd07061">
    <property type="entry name" value="HP_HAP_like"/>
    <property type="match status" value="1"/>
</dbReference>
<dbReference type="InterPro" id="IPR033379">
    <property type="entry name" value="Acid_Pase_AS"/>
</dbReference>
<evidence type="ECO:0000313" key="4">
    <source>
        <dbReference type="Proteomes" id="UP000001542"/>
    </source>
</evidence>
<keyword evidence="4" id="KW-1185">Reference proteome</keyword>
<evidence type="ECO:0000256" key="1">
    <source>
        <dbReference type="ARBA" id="ARBA00005375"/>
    </source>
</evidence>
<dbReference type="InterPro" id="IPR050645">
    <property type="entry name" value="Histidine_acid_phosphatase"/>
</dbReference>
<keyword evidence="2" id="KW-0378">Hydrolase</keyword>
<dbReference type="SUPFAM" id="SSF53254">
    <property type="entry name" value="Phosphoglycerate mutase-like"/>
    <property type="match status" value="1"/>
</dbReference>
<organism evidence="3 4">
    <name type="scientific">Trichomonas vaginalis (strain ATCC PRA-98 / G3)</name>
    <dbReference type="NCBI Taxonomy" id="412133"/>
    <lineage>
        <taxon>Eukaryota</taxon>
        <taxon>Metamonada</taxon>
        <taxon>Parabasalia</taxon>
        <taxon>Trichomonadida</taxon>
        <taxon>Trichomonadidae</taxon>
        <taxon>Trichomonas</taxon>
    </lineage>
</organism>
<name>A2DHY1_TRIV3</name>
<dbReference type="Proteomes" id="UP000001542">
    <property type="component" value="Unassembled WGS sequence"/>
</dbReference>
<protein>
    <submittedName>
        <fullName evidence="3">Histidine acid phosphatase family protein</fullName>
    </submittedName>
</protein>
<dbReference type="PANTHER" id="PTHR11567:SF110">
    <property type="entry name" value="2-PHOSPHOXYLOSE PHOSPHATASE 1"/>
    <property type="match status" value="1"/>
</dbReference>
<comment type="similarity">
    <text evidence="1">Belongs to the histidine acid phosphatase family.</text>
</comment>